<evidence type="ECO:0000256" key="1">
    <source>
        <dbReference type="SAM" id="SignalP"/>
    </source>
</evidence>
<evidence type="ECO:0008006" key="4">
    <source>
        <dbReference type="Google" id="ProtNLM"/>
    </source>
</evidence>
<dbReference type="AlphaFoldDB" id="A0A7D4TLT9"/>
<feature type="signal peptide" evidence="1">
    <location>
        <begin position="1"/>
        <end position="19"/>
    </location>
</feature>
<reference evidence="2 3" key="1">
    <citation type="submission" date="2020-05" db="EMBL/GenBank/DDBJ databases">
        <title>Mucilaginibacter mali sp. nov.</title>
        <authorList>
            <person name="Kim H.S."/>
            <person name="Lee K.C."/>
            <person name="Suh M.K."/>
            <person name="Kim J.-S."/>
            <person name="Han K.-I."/>
            <person name="Eom M.K."/>
            <person name="Shin Y.K."/>
            <person name="Lee J.-S."/>
        </authorList>
    </citation>
    <scope>NUCLEOTIDE SEQUENCE [LARGE SCALE GENOMIC DNA]</scope>
    <source>
        <strain evidence="2 3">G2-14</strain>
    </source>
</reference>
<proteinExistence type="predicted"/>
<accession>A0A7D4TLT9</accession>
<evidence type="ECO:0000313" key="3">
    <source>
        <dbReference type="Proteomes" id="UP000505355"/>
    </source>
</evidence>
<dbReference type="Proteomes" id="UP000505355">
    <property type="component" value="Chromosome"/>
</dbReference>
<keyword evidence="1" id="KW-0732">Signal</keyword>
<dbReference type="RefSeq" id="WP_173414245.1">
    <property type="nucleotide sequence ID" value="NZ_CP054139.1"/>
</dbReference>
<organism evidence="2 3">
    <name type="scientific">Mucilaginibacter mali</name>
    <dbReference type="NCBI Taxonomy" id="2740462"/>
    <lineage>
        <taxon>Bacteria</taxon>
        <taxon>Pseudomonadati</taxon>
        <taxon>Bacteroidota</taxon>
        <taxon>Sphingobacteriia</taxon>
        <taxon>Sphingobacteriales</taxon>
        <taxon>Sphingobacteriaceae</taxon>
        <taxon>Mucilaginibacter</taxon>
    </lineage>
</organism>
<gene>
    <name evidence="2" type="ORF">HQ865_07235</name>
</gene>
<dbReference type="KEGG" id="mmab:HQ865_07235"/>
<feature type="chain" id="PRO_5028909666" description="DUF4468 domain-containing protein" evidence="1">
    <location>
        <begin position="20"/>
        <end position="280"/>
    </location>
</feature>
<protein>
    <recommendedName>
        <fullName evidence="4">DUF4468 domain-containing protein</fullName>
    </recommendedName>
</protein>
<sequence length="280" mass="31174">MKWLFIILASLFAINTTYAQKLPNVQKASVWAPANIKIDGKADEWNDQYQAHNNATDIYYSISNDSENIYLILKITRAFVIDKIIKGNISLTINHTLKKKDDSPVTITYPVLKRADANSVSNLLNSKIGTHNDAAGVDNSLKGLNNLLSTKSKSINVQGIKNIPDDDISVYNDEGIKAVSKFDKPLVYVYELAVPLRYFDLPNNGLDAFSYHIKLNAEKESNNTNVEALVSPMNSGGLPPPPPPARASVATTDFWGEYTLAKNRDEWLKTYQSVIKNILQ</sequence>
<evidence type="ECO:0000313" key="2">
    <source>
        <dbReference type="EMBL" id="QKJ29553.1"/>
    </source>
</evidence>
<name>A0A7D4TLT9_9SPHI</name>
<dbReference type="EMBL" id="CP054139">
    <property type="protein sequence ID" value="QKJ29553.1"/>
    <property type="molecule type" value="Genomic_DNA"/>
</dbReference>
<keyword evidence="3" id="KW-1185">Reference proteome</keyword>